<dbReference type="GO" id="GO:0006886">
    <property type="term" value="P:intracellular protein transport"/>
    <property type="evidence" value="ECO:0007669"/>
    <property type="project" value="InterPro"/>
</dbReference>
<dbReference type="GO" id="GO:0030117">
    <property type="term" value="C:membrane coat"/>
    <property type="evidence" value="ECO:0007669"/>
    <property type="project" value="InterPro"/>
</dbReference>
<accession>A0A0V1MD17</accession>
<evidence type="ECO:0000256" key="3">
    <source>
        <dbReference type="ARBA" id="ARBA00006613"/>
    </source>
</evidence>
<comment type="similarity">
    <text evidence="3">Belongs to the adaptor complexes large subunit family.</text>
</comment>
<dbReference type="Proteomes" id="UP000054843">
    <property type="component" value="Unassembled WGS sequence"/>
</dbReference>
<evidence type="ECO:0000256" key="6">
    <source>
        <dbReference type="ARBA" id="ARBA00023034"/>
    </source>
</evidence>
<dbReference type="OrthoDB" id="730489at2759"/>
<sequence>LKAYCVSISLFVYNSEYFLSSNKMAMNALHSTVEKLDQLKIKLGRSLGTPMRLRDLIRQVRAARTAAEERTVVQKECANIRETFREEDSVWRCRNVAKLLYIHMLGYAAHFGQLECLKLIASSRFTDKRVGYLGAMLLLDEKTDVHLLITNSLKSDLNSQSQFVTGLALSALSSICSQEMCRDLAGEVERLLKSSNTYLRKKAALCAFRIIKKVPDLLEMFVSSSRALLNEKNHGVLISGICLIQEMCERSPDVLVYFKKLVPNMVRILKNLLMSGYSPEHDVTGISDPFLQVKLIKLLRLLGKNDMDCSETMNDILAQVATNTENSKNVGNAILYETVLTIMDIRSESGLRVLAVNILGRFLLNPDKNIRYVSLNTLAKTVNVDITAVQRHRTTIVDCLKDPDITIKKRAVELCFALINATNIRSMTKEILIFMETAEPEFKAMCSLNMYIATERFSPNRRWHFDTMLKVMKVAGNNVPDDVISSMIQLISECSEIQAYAVVQLYKAAQEDTTAAQPLLQVACWSIGEFGDMLINYQESDDSELVRIDETLVLHLLEKILFHSMMHINTKEYALTALCKMCTRFPNLENEIQRSIEKYNVSMNLELQQRSCEFNRLLDQRNLRDALLERMPVITGKSLHSAVANIENGDLDEDLENVDEHSSDAATISVDKSAKSEQNSDLLLLINNENSLQISTTSISSQVSSDYKDLLGLFSTSSELSATGDEKVSSLNDPTWDSMSQIQSKSVVIPVLNEHGLVVNFTVEKLSTNPAQLSIQLIATNKSQFEIEQFFFQAAVTKAFQITMSPPSSTIIPANEAGQLTQAMIVQRVTPSLPLKMRVKLNYVQNGSARETMVELRLISMLEKYGFWVDNLADSMDGSLRTPYVRPSFWQIRKHILYFFRYTAIWLASFFRGTSMTIDSFRPLQLKPIYGVPCGTIGSGSIGRHILGGFCKFSLVPGIVEHDVSSVPADNFIVTVRDAGVTIYQQVLSAVKVENKKFLSSWSFNFPAECMSYLGRYPMSWTTYKLPCHNLILICHQYSPVIPHNYKDSCLPLTLFKWTVMSEEESLTSDLTVSITFTFRNGTGRPRVDDQHQMTANSFIERMNSSVHCVGVSLHQTIDGMNCDYCVAALNTKSISVTHSTFNPEGCGSEIWKSLYETGHLSNESTDEFVVVEDKPLAIAVSCCTDIRSTCQEGIVFSLVWHMPEIYFGNKRRTYLRRYSDWFDESSDAAKRLSIYAMDNREIFLSKIDEWQEPILKNEKLPKWYKSAIFNELYYLTDGGSVWVKYDQRWRDDEPHLSDYSVDVFKAFGRFAYLESWEYRMYNTYDVHFYASFALAKLFPQIEHSIQAEFADQFYNVTKTNVYHISPGTYGQRKRISCIPHDLGNPLFEPWLEVNAYASHDTSEWKDLNLKFVLTSYRDYLMLNKSESFLRHVWPAVKEIIETALENWDHDGDKLVENDGTCDQTYDAWCMVGASAYCGSLWLAALDVVCRISKAIGNAEEESRFRTVLDDARFAFEKKLWNCNFYQFDQQSCNSSTVMADQLCGYAYLKICGLQTDILPLDNVKKVLETIYNLNVCSFGNGTLGAVNGMLYSGEKDTSSLQADEVWTGVTYFLSAHMISEGFVEQGFSTASGIYKSCFESFGMHYQTPEALYEKKWFRAIGYMRPLSIWAIQWYLDVQEDINEHR</sequence>
<dbReference type="GO" id="GO:0005794">
    <property type="term" value="C:Golgi apparatus"/>
    <property type="evidence" value="ECO:0007669"/>
    <property type="project" value="UniProtKB-SubCell"/>
</dbReference>
<dbReference type="Gene3D" id="1.50.10.10">
    <property type="match status" value="1"/>
</dbReference>
<evidence type="ECO:0000256" key="4">
    <source>
        <dbReference type="ARBA" id="ARBA00022448"/>
    </source>
</evidence>
<feature type="non-terminal residue" evidence="11">
    <location>
        <position position="1"/>
    </location>
</feature>
<comment type="subcellular location">
    <subcellularLocation>
        <location evidence="1">Cytoplasmic vesicle membrane</location>
    </subcellularLocation>
    <subcellularLocation>
        <location evidence="9">Endomembrane system</location>
        <topology evidence="9">Peripheral membrane protein</topology>
        <orientation evidence="9">Cytoplasmic side</orientation>
    </subcellularLocation>
    <subcellularLocation>
        <location evidence="2">Golgi apparatus</location>
    </subcellularLocation>
</comment>
<dbReference type="STRING" id="268474.A0A0V1MD17"/>
<keyword evidence="6" id="KW-0333">Golgi apparatus</keyword>
<dbReference type="Pfam" id="PF04685">
    <property type="entry name" value="DUF608"/>
    <property type="match status" value="1"/>
</dbReference>
<dbReference type="PANTHER" id="PTHR22780">
    <property type="entry name" value="ADAPTIN, ALPHA/GAMMA/EPSILON"/>
    <property type="match status" value="1"/>
</dbReference>
<evidence type="ECO:0000256" key="1">
    <source>
        <dbReference type="ARBA" id="ARBA00004156"/>
    </source>
</evidence>
<feature type="domain" description="GAE" evidence="10">
    <location>
        <begin position="744"/>
        <end position="860"/>
    </location>
</feature>
<reference evidence="11 12" key="1">
    <citation type="submission" date="2015-01" db="EMBL/GenBank/DDBJ databases">
        <title>Evolution of Trichinella species and genotypes.</title>
        <authorList>
            <person name="Korhonen P.K."/>
            <person name="Edoardo P."/>
            <person name="Giuseppe L.R."/>
            <person name="Gasser R.B."/>
        </authorList>
    </citation>
    <scope>NUCLEOTIDE SEQUENCE [LARGE SCALE GENOMIC DNA]</scope>
    <source>
        <strain evidence="11">ISS1980</strain>
    </source>
</reference>
<evidence type="ECO:0000256" key="5">
    <source>
        <dbReference type="ARBA" id="ARBA00022927"/>
    </source>
</evidence>
<dbReference type="InterPro" id="IPR008928">
    <property type="entry name" value="6-hairpin_glycosidase_sf"/>
</dbReference>
<keyword evidence="5" id="KW-0653">Protein transport</keyword>
<dbReference type="InterPro" id="IPR013041">
    <property type="entry name" value="Clathrin_app_Ig-like_sf"/>
</dbReference>
<protein>
    <submittedName>
        <fullName evidence="11">AP-1 complex subunit gamma-1</fullName>
    </submittedName>
</protein>
<dbReference type="Pfam" id="PF01602">
    <property type="entry name" value="Adaptin_N"/>
    <property type="match status" value="1"/>
</dbReference>
<evidence type="ECO:0000259" key="10">
    <source>
        <dbReference type="PROSITE" id="PS50180"/>
    </source>
</evidence>
<dbReference type="InterPro" id="IPR012341">
    <property type="entry name" value="6hp_glycosidase-like_sf"/>
</dbReference>
<dbReference type="PROSITE" id="PS50180">
    <property type="entry name" value="GAE"/>
    <property type="match status" value="1"/>
</dbReference>
<dbReference type="SUPFAM" id="SSF48208">
    <property type="entry name" value="Six-hairpin glycosidases"/>
    <property type="match status" value="1"/>
</dbReference>
<comment type="caution">
    <text evidence="11">The sequence shown here is derived from an EMBL/GenBank/DDBJ whole genome shotgun (WGS) entry which is preliminary data.</text>
</comment>
<dbReference type="InterPro" id="IPR002553">
    <property type="entry name" value="Clathrin/coatomer_adapt-like_N"/>
</dbReference>
<dbReference type="Pfam" id="PF02883">
    <property type="entry name" value="Alpha_adaptinC2"/>
    <property type="match status" value="1"/>
</dbReference>
<dbReference type="InterPro" id="IPR008152">
    <property type="entry name" value="Clathrin_a/b/g-adaptin_app_Ig"/>
</dbReference>
<dbReference type="InterPro" id="IPR024462">
    <property type="entry name" value="GH116_N"/>
</dbReference>
<dbReference type="GO" id="GO:0030659">
    <property type="term" value="C:cytoplasmic vesicle membrane"/>
    <property type="evidence" value="ECO:0007669"/>
    <property type="project" value="UniProtKB-SubCell"/>
</dbReference>
<keyword evidence="8" id="KW-0968">Cytoplasmic vesicle</keyword>
<evidence type="ECO:0000256" key="7">
    <source>
        <dbReference type="ARBA" id="ARBA00023136"/>
    </source>
</evidence>
<dbReference type="InterPro" id="IPR011989">
    <property type="entry name" value="ARM-like"/>
</dbReference>
<dbReference type="GO" id="GO:0016192">
    <property type="term" value="P:vesicle-mediated transport"/>
    <property type="evidence" value="ECO:0007669"/>
    <property type="project" value="InterPro"/>
</dbReference>
<dbReference type="SUPFAM" id="SSF48371">
    <property type="entry name" value="ARM repeat"/>
    <property type="match status" value="1"/>
</dbReference>
<proteinExistence type="inferred from homology"/>
<dbReference type="InterPro" id="IPR008153">
    <property type="entry name" value="GAE_dom"/>
</dbReference>
<keyword evidence="7" id="KW-0472">Membrane</keyword>
<dbReference type="SUPFAM" id="SSF49348">
    <property type="entry name" value="Clathrin adaptor appendage domain"/>
    <property type="match status" value="1"/>
</dbReference>
<dbReference type="EMBL" id="JYDO01000132">
    <property type="protein sequence ID" value="KRZ69609.1"/>
    <property type="molecule type" value="Genomic_DNA"/>
</dbReference>
<dbReference type="Pfam" id="PF12215">
    <property type="entry name" value="Glyco_hydr_116N"/>
    <property type="match status" value="1"/>
</dbReference>
<dbReference type="GO" id="GO:0004553">
    <property type="term" value="F:hydrolase activity, hydrolyzing O-glycosyl compounds"/>
    <property type="evidence" value="ECO:0007669"/>
    <property type="project" value="InterPro"/>
</dbReference>
<dbReference type="Gene3D" id="1.25.10.10">
    <property type="entry name" value="Leucine-rich Repeat Variant"/>
    <property type="match status" value="1"/>
</dbReference>
<evidence type="ECO:0000256" key="9">
    <source>
        <dbReference type="ARBA" id="ARBA00029433"/>
    </source>
</evidence>
<name>A0A0V1MD17_9BILA</name>
<dbReference type="InterPro" id="IPR050840">
    <property type="entry name" value="Adaptor_Complx_Large_Subunit"/>
</dbReference>
<organism evidence="11 12">
    <name type="scientific">Trichinella papuae</name>
    <dbReference type="NCBI Taxonomy" id="268474"/>
    <lineage>
        <taxon>Eukaryota</taxon>
        <taxon>Metazoa</taxon>
        <taxon>Ecdysozoa</taxon>
        <taxon>Nematoda</taxon>
        <taxon>Enoplea</taxon>
        <taxon>Dorylaimia</taxon>
        <taxon>Trichinellida</taxon>
        <taxon>Trichinellidae</taxon>
        <taxon>Trichinella</taxon>
    </lineage>
</organism>
<dbReference type="InterPro" id="IPR006775">
    <property type="entry name" value="GH116_catalytic"/>
</dbReference>
<dbReference type="Gene3D" id="2.60.40.1230">
    <property type="match status" value="1"/>
</dbReference>
<gene>
    <name evidence="11" type="primary">AP1G1</name>
    <name evidence="11" type="ORF">T10_5850</name>
</gene>
<keyword evidence="12" id="KW-1185">Reference proteome</keyword>
<evidence type="ECO:0000313" key="11">
    <source>
        <dbReference type="EMBL" id="KRZ69609.1"/>
    </source>
</evidence>
<dbReference type="InterPro" id="IPR016024">
    <property type="entry name" value="ARM-type_fold"/>
</dbReference>
<dbReference type="SMART" id="SM00809">
    <property type="entry name" value="Alpha_adaptinC2"/>
    <property type="match status" value="1"/>
</dbReference>
<evidence type="ECO:0000256" key="2">
    <source>
        <dbReference type="ARBA" id="ARBA00004555"/>
    </source>
</evidence>
<keyword evidence="4" id="KW-0813">Transport</keyword>
<dbReference type="GO" id="GO:0005975">
    <property type="term" value="P:carbohydrate metabolic process"/>
    <property type="evidence" value="ECO:0007669"/>
    <property type="project" value="InterPro"/>
</dbReference>
<evidence type="ECO:0000256" key="8">
    <source>
        <dbReference type="ARBA" id="ARBA00023329"/>
    </source>
</evidence>
<dbReference type="FunFam" id="1.25.10.10:FF:000030">
    <property type="entry name" value="AP-1 complex subunit gamma"/>
    <property type="match status" value="1"/>
</dbReference>
<evidence type="ECO:0000313" key="12">
    <source>
        <dbReference type="Proteomes" id="UP000054843"/>
    </source>
</evidence>